<dbReference type="RefSeq" id="WP_107828469.1">
    <property type="nucleotide sequence ID" value="NZ_CP160205.1"/>
</dbReference>
<dbReference type="InterPro" id="IPR013096">
    <property type="entry name" value="Cupin_2"/>
</dbReference>
<dbReference type="Pfam" id="PF07883">
    <property type="entry name" value="Cupin_2"/>
    <property type="match status" value="1"/>
</dbReference>
<organism evidence="4 5">
    <name type="scientific">Mucilaginibacter yixingensis</name>
    <dbReference type="NCBI Taxonomy" id="1295612"/>
    <lineage>
        <taxon>Bacteria</taxon>
        <taxon>Pseudomonadati</taxon>
        <taxon>Bacteroidota</taxon>
        <taxon>Sphingobacteriia</taxon>
        <taxon>Sphingobacteriales</taxon>
        <taxon>Sphingobacteriaceae</taxon>
        <taxon>Mucilaginibacter</taxon>
    </lineage>
</organism>
<dbReference type="SUPFAM" id="SSF51182">
    <property type="entry name" value="RmlC-like cupins"/>
    <property type="match status" value="1"/>
</dbReference>
<keyword evidence="5" id="KW-1185">Reference proteome</keyword>
<feature type="chain" id="PRO_5015778921" evidence="2">
    <location>
        <begin position="27"/>
        <end position="144"/>
    </location>
</feature>
<dbReference type="AlphaFoldDB" id="A0A2T5JAX1"/>
<keyword evidence="1" id="KW-0479">Metal-binding</keyword>
<evidence type="ECO:0000313" key="4">
    <source>
        <dbReference type="EMBL" id="PTQ98022.1"/>
    </source>
</evidence>
<keyword evidence="2" id="KW-0732">Signal</keyword>
<dbReference type="InterPro" id="IPR051610">
    <property type="entry name" value="GPI/OXD"/>
</dbReference>
<evidence type="ECO:0000256" key="2">
    <source>
        <dbReference type="SAM" id="SignalP"/>
    </source>
</evidence>
<dbReference type="EMBL" id="QAOQ01000003">
    <property type="protein sequence ID" value="PTQ98022.1"/>
    <property type="molecule type" value="Genomic_DNA"/>
</dbReference>
<feature type="domain" description="Cupin type-2" evidence="3">
    <location>
        <begin position="76"/>
        <end position="140"/>
    </location>
</feature>
<dbReference type="InterPro" id="IPR014710">
    <property type="entry name" value="RmlC-like_jellyroll"/>
</dbReference>
<evidence type="ECO:0000256" key="1">
    <source>
        <dbReference type="ARBA" id="ARBA00022723"/>
    </source>
</evidence>
<accession>A0A2T5JAX1</accession>
<dbReference type="PANTHER" id="PTHR35848">
    <property type="entry name" value="OXALATE-BINDING PROTEIN"/>
    <property type="match status" value="1"/>
</dbReference>
<reference evidence="4 5" key="1">
    <citation type="submission" date="2018-04" db="EMBL/GenBank/DDBJ databases">
        <title>Genomic Encyclopedia of Archaeal and Bacterial Type Strains, Phase II (KMG-II): from individual species to whole genera.</title>
        <authorList>
            <person name="Goeker M."/>
        </authorList>
    </citation>
    <scope>NUCLEOTIDE SEQUENCE [LARGE SCALE GENOMIC DNA]</scope>
    <source>
        <strain evidence="4 5">DSM 26809</strain>
    </source>
</reference>
<proteinExistence type="predicted"/>
<evidence type="ECO:0000313" key="5">
    <source>
        <dbReference type="Proteomes" id="UP000244168"/>
    </source>
</evidence>
<dbReference type="Gene3D" id="2.60.120.10">
    <property type="entry name" value="Jelly Rolls"/>
    <property type="match status" value="1"/>
</dbReference>
<sequence>MKNKLKVQHLLLVLWCIIACIFSAAATTQSEGFIIEHEQDIKKAEPGSHNGGGNTTAVPFFSKDQSLKIAFRKRILHPGSSIGYHLQKEDEIYYILSGNGILQMNGKDIPVTTGDAILTKPGSSHGLKPAGNEDLAVLITYDLK</sequence>
<dbReference type="InterPro" id="IPR011051">
    <property type="entry name" value="RmlC_Cupin_sf"/>
</dbReference>
<gene>
    <name evidence="4" type="ORF">C8P68_103181</name>
</gene>
<dbReference type="OrthoDB" id="9797047at2"/>
<protein>
    <submittedName>
        <fullName evidence="4">Cupin domain-containing protein</fullName>
    </submittedName>
</protein>
<dbReference type="Proteomes" id="UP000244168">
    <property type="component" value="Unassembled WGS sequence"/>
</dbReference>
<dbReference type="PANTHER" id="PTHR35848:SF6">
    <property type="entry name" value="CUPIN TYPE-2 DOMAIN-CONTAINING PROTEIN"/>
    <property type="match status" value="1"/>
</dbReference>
<comment type="caution">
    <text evidence="4">The sequence shown here is derived from an EMBL/GenBank/DDBJ whole genome shotgun (WGS) entry which is preliminary data.</text>
</comment>
<name>A0A2T5JAX1_9SPHI</name>
<evidence type="ECO:0000259" key="3">
    <source>
        <dbReference type="Pfam" id="PF07883"/>
    </source>
</evidence>
<dbReference type="GO" id="GO:0046872">
    <property type="term" value="F:metal ion binding"/>
    <property type="evidence" value="ECO:0007669"/>
    <property type="project" value="UniProtKB-KW"/>
</dbReference>
<feature type="signal peptide" evidence="2">
    <location>
        <begin position="1"/>
        <end position="26"/>
    </location>
</feature>